<dbReference type="EMBL" id="CP157400">
    <property type="protein sequence ID" value="XBS08864.1"/>
    <property type="molecule type" value="Genomic_DNA"/>
</dbReference>
<keyword evidence="3" id="KW-1133">Transmembrane helix</keyword>
<dbReference type="AlphaFoldDB" id="A0AAU7NMH6"/>
<proteinExistence type="predicted"/>
<evidence type="ECO:0000313" key="4">
    <source>
        <dbReference type="EMBL" id="XBS08864.1"/>
    </source>
</evidence>
<protein>
    <submittedName>
        <fullName evidence="4">KxYKxGKxW signal peptide domain-containing protein</fullName>
    </submittedName>
</protein>
<dbReference type="RefSeq" id="WP_029257787.1">
    <property type="nucleotide sequence ID" value="NZ_CP157400.1"/>
</dbReference>
<organism evidence="4">
    <name type="scientific">Pediococcus pentosaceus CGMCC 7049</name>
    <dbReference type="NCBI Taxonomy" id="1460385"/>
    <lineage>
        <taxon>Bacteria</taxon>
        <taxon>Bacillati</taxon>
        <taxon>Bacillota</taxon>
        <taxon>Bacilli</taxon>
        <taxon>Lactobacillales</taxon>
        <taxon>Lactobacillaceae</taxon>
        <taxon>Pediococcus</taxon>
    </lineage>
</organism>
<feature type="transmembrane region" description="Helical" evidence="3">
    <location>
        <begin position="12"/>
        <end position="33"/>
    </location>
</feature>
<dbReference type="Pfam" id="PF19258">
    <property type="entry name" value="KxYKxGKxW_sig"/>
    <property type="match status" value="1"/>
</dbReference>
<keyword evidence="1" id="KW-0732">Signal</keyword>
<sequence length="95" mass="10504">MHYKMYKDGKKWAFYSLTIIGLLVGLGTVNLQISANNKEEETVINDGASKETTGNEVNVENVTDQIYSSKNNSNLTNTENSSERGMLSGMDASEY</sequence>
<evidence type="ECO:0000256" key="3">
    <source>
        <dbReference type="SAM" id="Phobius"/>
    </source>
</evidence>
<feature type="region of interest" description="Disordered" evidence="2">
    <location>
        <begin position="68"/>
        <end position="95"/>
    </location>
</feature>
<evidence type="ECO:0000256" key="1">
    <source>
        <dbReference type="ARBA" id="ARBA00022729"/>
    </source>
</evidence>
<dbReference type="InterPro" id="IPR022263">
    <property type="entry name" value="KxYKxGKxW"/>
</dbReference>
<accession>A0AAU7NMH6</accession>
<reference evidence="4" key="2">
    <citation type="submission" date="2024-05" db="EMBL/GenBank/DDBJ databases">
        <authorList>
            <person name="Chen H."/>
        </authorList>
    </citation>
    <scope>NUCLEOTIDE SEQUENCE</scope>
    <source>
        <strain evidence="4">CGMCC 7049</strain>
    </source>
</reference>
<evidence type="ECO:0000256" key="2">
    <source>
        <dbReference type="SAM" id="MobiDB-lite"/>
    </source>
</evidence>
<feature type="compositionally biased region" description="Low complexity" evidence="2">
    <location>
        <begin position="68"/>
        <end position="80"/>
    </location>
</feature>
<keyword evidence="3" id="KW-0812">Transmembrane</keyword>
<gene>
    <name evidence="4" type="ORF">BB06_02585</name>
</gene>
<reference evidence="4" key="1">
    <citation type="submission" date="2014-02" db="EMBL/GenBank/DDBJ databases">
        <authorList>
            <person name="Zhao D."/>
            <person name="Dong X."/>
            <person name="Li Y."/>
            <person name="Lv L."/>
            <person name="Zhao D."/>
            <person name="Gao Y."/>
            <person name="Wang Y."/>
            <person name="Li Y."/>
        </authorList>
    </citation>
    <scope>NUCLEOTIDE SEQUENCE</scope>
    <source>
        <strain evidence="4">CGMCC 7049</strain>
    </source>
</reference>
<keyword evidence="3" id="KW-0472">Membrane</keyword>
<name>A0AAU7NMH6_PEDPE</name>
<dbReference type="NCBIfam" id="TIGR03715">
    <property type="entry name" value="KxYKxGKxW"/>
    <property type="match status" value="1"/>
</dbReference>